<dbReference type="Pfam" id="PF13413">
    <property type="entry name" value="HTH_25"/>
    <property type="match status" value="1"/>
</dbReference>
<dbReference type="Pfam" id="PF13464">
    <property type="entry name" value="RodZ_C"/>
    <property type="match status" value="1"/>
</dbReference>
<protein>
    <recommendedName>
        <fullName evidence="3">Cytoskeleton protein RodZ-like C-terminal domain-containing protein</fullName>
    </recommendedName>
</protein>
<proteinExistence type="predicted"/>
<dbReference type="AlphaFoldDB" id="A0A1S7LM22"/>
<dbReference type="InterPro" id="IPR025194">
    <property type="entry name" value="RodZ-like_C"/>
</dbReference>
<sequence length="491" mass="54438">MSRQTEEQEPLAMDGNVGNEPRMSSSMMGITDDSQGDQTLRQIGALLKQTRESKGLSLDEAHRKCRIRAIHLSSLEKGDIDALPGQTFAVGFMRVYIRFLELDETSLMNRYMQALSQLNYGLATDFFPPPSTTSRTRPTPWLIIGAVVALVVFYGAYEWMAIKQETPQLAVPAPVASQSDAKQDEEKILTEHEALDQKEAEPIAEQAEPVQSTDEKKQNDSATAEVEKPQPSAIMQRLTAEKAERERQAAIAAKKVEMAKRTEQERQKAIAAKKAEMAKKAALAKQAERKRQAAMAAKKAQEQQARLAAPVLTKPKPKPVPEVKRATQQPEEKDFMANLANEVVFKPKALQKPATNTTGDIWSQQEAYNPLDGVVANEGATTQRPKVEKPVAHVAAAAPQYDVILLASRRVWMMITNRQGKVIRNLFINPGSQYEVPMKGGPYYAKIGDAGGISFMVKGERIPPLGRSGTVIRRLNLSPDALLARYKRERQ</sequence>
<dbReference type="PANTHER" id="PTHR34475">
    <property type="match status" value="1"/>
</dbReference>
<organism evidence="4">
    <name type="scientific">Magnetococcus massalia (strain MO-1)</name>
    <dbReference type="NCBI Taxonomy" id="451514"/>
    <lineage>
        <taxon>Bacteria</taxon>
        <taxon>Pseudomonadati</taxon>
        <taxon>Pseudomonadota</taxon>
        <taxon>Magnetococcia</taxon>
        <taxon>Magnetococcales</taxon>
        <taxon>Magnetococcaceae</taxon>
        <taxon>Magnetococcus</taxon>
    </lineage>
</organism>
<evidence type="ECO:0000256" key="1">
    <source>
        <dbReference type="SAM" id="MobiDB-lite"/>
    </source>
</evidence>
<dbReference type="EMBL" id="LO017727">
    <property type="protein sequence ID" value="CRH07463.1"/>
    <property type="molecule type" value="Genomic_DNA"/>
</dbReference>
<evidence type="ECO:0000256" key="2">
    <source>
        <dbReference type="SAM" id="Phobius"/>
    </source>
</evidence>
<feature type="domain" description="Cytoskeleton protein RodZ-like C-terminal" evidence="3">
    <location>
        <begin position="406"/>
        <end position="474"/>
    </location>
</feature>
<evidence type="ECO:0000313" key="4">
    <source>
        <dbReference type="EMBL" id="CRH07463.1"/>
    </source>
</evidence>
<dbReference type="PANTHER" id="PTHR34475:SF1">
    <property type="entry name" value="CYTOSKELETON PROTEIN RODZ"/>
    <property type="match status" value="1"/>
</dbReference>
<dbReference type="Gene3D" id="1.10.260.40">
    <property type="entry name" value="lambda repressor-like DNA-binding domains"/>
    <property type="match status" value="1"/>
</dbReference>
<feature type="compositionally biased region" description="Polar residues" evidence="1">
    <location>
        <begin position="22"/>
        <end position="31"/>
    </location>
</feature>
<keyword evidence="2" id="KW-0812">Transmembrane</keyword>
<dbReference type="InterPro" id="IPR010982">
    <property type="entry name" value="Lambda_DNA-bd_dom_sf"/>
</dbReference>
<name>A0A1S7LM22_MAGMO</name>
<keyword evidence="2" id="KW-0472">Membrane</keyword>
<feature type="transmembrane region" description="Helical" evidence="2">
    <location>
        <begin position="141"/>
        <end position="160"/>
    </location>
</feature>
<feature type="region of interest" description="Disordered" evidence="1">
    <location>
        <begin position="1"/>
        <end position="31"/>
    </location>
</feature>
<feature type="region of interest" description="Disordered" evidence="1">
    <location>
        <begin position="193"/>
        <end position="246"/>
    </location>
</feature>
<dbReference type="GO" id="GO:0003677">
    <property type="term" value="F:DNA binding"/>
    <property type="evidence" value="ECO:0007669"/>
    <property type="project" value="InterPro"/>
</dbReference>
<accession>A0A1S7LM22</accession>
<keyword evidence="2" id="KW-1133">Transmembrane helix</keyword>
<dbReference type="InterPro" id="IPR050400">
    <property type="entry name" value="Bact_Cytoskel_RodZ"/>
</dbReference>
<evidence type="ECO:0000259" key="3">
    <source>
        <dbReference type="Pfam" id="PF13464"/>
    </source>
</evidence>
<gene>
    <name evidence="4" type="ORF">MAGMO_3326</name>
</gene>
<reference evidence="4" key="1">
    <citation type="submission" date="2015-04" db="EMBL/GenBank/DDBJ databases">
        <authorList>
            <person name="Syromyatnikov M.Y."/>
            <person name="Popov V.N."/>
        </authorList>
    </citation>
    <scope>NUCLEOTIDE SEQUENCE</scope>
    <source>
        <strain evidence="4">MO-1</strain>
    </source>
</reference>